<feature type="compositionally biased region" description="Polar residues" evidence="22">
    <location>
        <begin position="480"/>
        <end position="494"/>
    </location>
</feature>
<dbReference type="PANTHER" id="PTHR24058">
    <property type="entry name" value="DUAL SPECIFICITY PROTEIN KINASE"/>
    <property type="match status" value="1"/>
</dbReference>
<evidence type="ECO:0000313" key="24">
    <source>
        <dbReference type="EnsemblMetazoa" id="PPA20607.1"/>
    </source>
</evidence>
<dbReference type="SUPFAM" id="SSF56112">
    <property type="entry name" value="Protein kinase-like (PK-like)"/>
    <property type="match status" value="1"/>
</dbReference>
<evidence type="ECO:0000256" key="20">
    <source>
        <dbReference type="ARBA" id="ARBA00077071"/>
    </source>
</evidence>
<keyword evidence="25" id="KW-1185">Reference proteome</keyword>
<dbReference type="Proteomes" id="UP000005239">
    <property type="component" value="Unassembled WGS sequence"/>
</dbReference>
<protein>
    <recommendedName>
        <fullName evidence="19">Dual specificity tyrosine-phosphorylation-regulated kinase mbk-1</fullName>
        <ecNumber evidence="5">2.7.12.1</ecNumber>
    </recommendedName>
    <alternativeName>
        <fullName evidence="20">Dual specificity Yak1-related kinase mbk-1</fullName>
    </alternativeName>
    <alternativeName>
        <fullName evidence="21">Minibrain Kinase 1</fullName>
    </alternativeName>
</protein>
<feature type="compositionally biased region" description="Polar residues" evidence="22">
    <location>
        <begin position="873"/>
        <end position="890"/>
    </location>
</feature>
<feature type="compositionally biased region" description="Polar residues" evidence="22">
    <location>
        <begin position="916"/>
        <end position="934"/>
    </location>
</feature>
<comment type="similarity">
    <text evidence="3">Belongs to the tetraspanin (TM4SF) family.</text>
</comment>
<feature type="compositionally biased region" description="Low complexity" evidence="22">
    <location>
        <begin position="1005"/>
        <end position="1018"/>
    </location>
</feature>
<keyword evidence="9" id="KW-0547">Nucleotide-binding</keyword>
<dbReference type="GO" id="GO:0005524">
    <property type="term" value="F:ATP binding"/>
    <property type="evidence" value="ECO:0007669"/>
    <property type="project" value="UniProtKB-UniRule"/>
</dbReference>
<evidence type="ECO:0000256" key="4">
    <source>
        <dbReference type="ARBA" id="ARBA00008867"/>
    </source>
</evidence>
<comment type="similarity">
    <text evidence="4">Belongs to the protein kinase superfamily. CMGC Ser/Thr protein kinase family. MNB/DYRK subfamily.</text>
</comment>
<organism evidence="24 25">
    <name type="scientific">Pristionchus pacificus</name>
    <name type="common">Parasitic nematode worm</name>
    <dbReference type="NCBI Taxonomy" id="54126"/>
    <lineage>
        <taxon>Eukaryota</taxon>
        <taxon>Metazoa</taxon>
        <taxon>Ecdysozoa</taxon>
        <taxon>Nematoda</taxon>
        <taxon>Chromadorea</taxon>
        <taxon>Rhabditida</taxon>
        <taxon>Rhabditina</taxon>
        <taxon>Diplogasteromorpha</taxon>
        <taxon>Diplogasteroidea</taxon>
        <taxon>Neodiplogasteridae</taxon>
        <taxon>Pristionchus</taxon>
    </lineage>
</organism>
<name>A0A2A6D1S1_PRIPA</name>
<dbReference type="Gene3D" id="1.10.1450.10">
    <property type="entry name" value="Tetraspanin"/>
    <property type="match status" value="1"/>
</dbReference>
<feature type="transmembrane region" description="Helical" evidence="23">
    <location>
        <begin position="1249"/>
        <end position="1278"/>
    </location>
</feature>
<dbReference type="InterPro" id="IPR018499">
    <property type="entry name" value="Tetraspanin/Peripherin"/>
</dbReference>
<evidence type="ECO:0000256" key="15">
    <source>
        <dbReference type="ARBA" id="ARBA00049003"/>
    </source>
</evidence>
<dbReference type="InterPro" id="IPR011009">
    <property type="entry name" value="Kinase-like_dom_sf"/>
</dbReference>
<comment type="subcellular location">
    <subcellularLocation>
        <location evidence="2">Membrane</location>
        <topology evidence="2">Multi-pass membrane protein</topology>
    </subcellularLocation>
    <subcellularLocation>
        <location evidence="1">Nucleus</location>
    </subcellularLocation>
</comment>
<dbReference type="SMART" id="SM00220">
    <property type="entry name" value="S_TKc"/>
    <property type="match status" value="1"/>
</dbReference>
<dbReference type="CDD" id="cd14226">
    <property type="entry name" value="PKc_DYRK1"/>
    <property type="match status" value="1"/>
</dbReference>
<dbReference type="Pfam" id="PF00069">
    <property type="entry name" value="Pkinase"/>
    <property type="match status" value="1"/>
</dbReference>
<dbReference type="PROSITE" id="PS00421">
    <property type="entry name" value="TM4_1"/>
    <property type="match status" value="1"/>
</dbReference>
<evidence type="ECO:0000313" key="25">
    <source>
        <dbReference type="Proteomes" id="UP000005239"/>
    </source>
</evidence>
<reference evidence="25" key="1">
    <citation type="journal article" date="2008" name="Nat. Genet.">
        <title>The Pristionchus pacificus genome provides a unique perspective on nematode lifestyle and parasitism.</title>
        <authorList>
            <person name="Dieterich C."/>
            <person name="Clifton S.W."/>
            <person name="Schuster L.N."/>
            <person name="Chinwalla A."/>
            <person name="Delehaunty K."/>
            <person name="Dinkelacker I."/>
            <person name="Fulton L."/>
            <person name="Fulton R."/>
            <person name="Godfrey J."/>
            <person name="Minx P."/>
            <person name="Mitreva M."/>
            <person name="Roeseler W."/>
            <person name="Tian H."/>
            <person name="Witte H."/>
            <person name="Yang S.P."/>
            <person name="Wilson R.K."/>
            <person name="Sommer R.J."/>
        </authorList>
    </citation>
    <scope>NUCLEOTIDE SEQUENCE [LARGE SCALE GENOMIC DNA]</scope>
    <source>
        <strain evidence="25">PS312</strain>
    </source>
</reference>
<dbReference type="PRINTS" id="PR00259">
    <property type="entry name" value="TMFOUR"/>
</dbReference>
<dbReference type="InterPro" id="IPR050494">
    <property type="entry name" value="Ser_Thr_dual-spec_kinase"/>
</dbReference>
<evidence type="ECO:0000256" key="5">
    <source>
        <dbReference type="ARBA" id="ARBA00013203"/>
    </source>
</evidence>
<dbReference type="InterPro" id="IPR000719">
    <property type="entry name" value="Prot_kinase_dom"/>
</dbReference>
<dbReference type="InterPro" id="IPR044131">
    <property type="entry name" value="PKc_DYR1A/1B"/>
</dbReference>
<dbReference type="GO" id="GO:0045893">
    <property type="term" value="P:positive regulation of DNA-templated transcription"/>
    <property type="evidence" value="ECO:0000318"/>
    <property type="project" value="GO_Central"/>
</dbReference>
<sequence length="1285" mass="143222">PGLVSPTGWLLISRRVFLSTSFFGFRQPTSSPLSPTSLPTLLNYGPRRFRSAIRYVPVMYHPSEYPPVNWRTTVEEASMLGNGGADTGHYDLYSVPGHPFSAPLMDTMSQYELTSIPMTPLQPMTMMSDPRHSEMIGSSLDLEDALGLIPHHPDQDVNPLDPHNLHHSYAPQHHHQLDNHHQPQHSYIPDYASYHQQEMQNELLVPSQRQQPSADMLLPSQMQQPIGSHLTQPLGSQPPPFGTSHPPIGHHLQQQIGSQMQAPIGTKSQAPIGTRTQPPIGPPTAVVQPMQPVPPLQPKTILQQAQKRAERPMPIPPPPLPLSVIEESLMARMKLEDPDMKVREKFKEHVKEGPMIVGGRRYDFVLEMTPAQLTSLASSSGADRSGGPNSSQFQHQFSNHGSSHNHNLLRPSQIAAEKPKPTYRSSSEAPLRKLTVDLIKTYKNINESFYMRKNRREGGAEGAGGPSSAMPPANPVNVPGMSQSGSGSNTNTDASKYESYPPLPANAPISDERCTSRAGIFNNGYDNIGFDYIIKAGEYLGNRYVVVSPIGKGSFGQVIKAYDTVAKEHVAVKIIKNKKTFYDQAQIEIKLLQMMNEMDVEGKYNVVQLKTHFIHRNHLCLVFELLSYNLYDLLRNTNFHGVSLNLTRKFGQQLTKTLLFLSSPQLSIIHCDLKPENVLLCSSKRSTIKIIDFGSSCQIGHRIYQYIQSRFYRSPEILLGIAYDTKIDMWSLGCILVEMHTGEPLFAGGSEYDQMMKIVEVLGIPPAELLDKAPKARKYFEKREDGSYTIFRNKDSTYRPPGARSLAEILGITTGGPRGRRMNEPGHTVEDYSKFKDLIKRMLRYDPKQRIPPHYAIRHPFLRKSKEEEHQRTSGQFASNTNLASSPSLLMNENNLSSTFDQWATKEAIEAIPSGSRHQPYSSTASTSNSQPNYDSILPPYAHKQRGKSIDEGDWRVSQQRTMNPNSDPYPNLGGYQHPSEDPWTMRSQHQPADSGFGHRNAHDNSSGNSLNSYLGSSQPSFSAPHQPKLVLHPRNPPNFGQKMVQGCGNKCIKYFFFLVNFILFALGGIVCGLALWVRFDNDFQNKVFNALNLGTDSNGSAKVLQLDTLYIILYVIAALGLIIFILGFFGCCGSFIESTCVIGIYFVFIAILFIALLAGGIYVFVNKGNIRQEFINVWQQEFVNKYNTLPLAISTNVNNIQSQLKCCGANGCQDFSVPPTSCNCTGNGATFVRKGCAVQIYEYIDSNILIILIIGIAILVVELVAMIFACILCHALKEKSSMNF</sequence>
<dbReference type="GO" id="GO:0016020">
    <property type="term" value="C:membrane"/>
    <property type="evidence" value="ECO:0007669"/>
    <property type="project" value="UniProtKB-SubCell"/>
</dbReference>
<evidence type="ECO:0000256" key="22">
    <source>
        <dbReference type="SAM" id="MobiDB-lite"/>
    </source>
</evidence>
<evidence type="ECO:0000256" key="14">
    <source>
        <dbReference type="ARBA" id="ARBA00023242"/>
    </source>
</evidence>
<dbReference type="GO" id="GO:0003713">
    <property type="term" value="F:transcription coactivator activity"/>
    <property type="evidence" value="ECO:0000318"/>
    <property type="project" value="GO_Central"/>
</dbReference>
<evidence type="ECO:0000256" key="9">
    <source>
        <dbReference type="ARBA" id="ARBA00022741"/>
    </source>
</evidence>
<keyword evidence="7" id="KW-0808">Transferase</keyword>
<dbReference type="CDD" id="cd03127">
    <property type="entry name" value="tetraspanin_LEL"/>
    <property type="match status" value="1"/>
</dbReference>
<dbReference type="SUPFAM" id="SSF48652">
    <property type="entry name" value="Tetraspanin"/>
    <property type="match status" value="1"/>
</dbReference>
<dbReference type="FunFam" id="3.30.200.20:FF:000087">
    <property type="entry name" value="Dual specificity tyrosine-phosphorylation-regulated kinase 1A"/>
    <property type="match status" value="1"/>
</dbReference>
<feature type="region of interest" description="Disordered" evidence="22">
    <location>
        <begin position="912"/>
        <end position="1029"/>
    </location>
</feature>
<evidence type="ECO:0000256" key="13">
    <source>
        <dbReference type="ARBA" id="ARBA00023136"/>
    </source>
</evidence>
<dbReference type="InterPro" id="IPR008952">
    <property type="entry name" value="Tetraspanin_EC2_sf"/>
</dbReference>
<dbReference type="InterPro" id="IPR017441">
    <property type="entry name" value="Protein_kinase_ATP_BS"/>
</dbReference>
<feature type="region of interest" description="Disordered" evidence="22">
    <location>
        <begin position="376"/>
        <end position="407"/>
    </location>
</feature>
<keyword evidence="13 23" id="KW-0472">Membrane</keyword>
<evidence type="ECO:0000256" key="18">
    <source>
        <dbReference type="ARBA" id="ARBA00054345"/>
    </source>
</evidence>
<evidence type="ECO:0000256" key="3">
    <source>
        <dbReference type="ARBA" id="ARBA00006840"/>
    </source>
</evidence>
<dbReference type="Gene3D" id="3.30.200.20">
    <property type="entry name" value="Phosphorylase Kinase, domain 1"/>
    <property type="match status" value="1"/>
</dbReference>
<comment type="catalytic activity">
    <reaction evidence="15">
        <text>L-seryl-[protein] + ATP = O-phospho-L-seryl-[protein] + ADP + H(+)</text>
        <dbReference type="Rhea" id="RHEA:17989"/>
        <dbReference type="Rhea" id="RHEA-COMP:9863"/>
        <dbReference type="Rhea" id="RHEA-COMP:11604"/>
        <dbReference type="ChEBI" id="CHEBI:15378"/>
        <dbReference type="ChEBI" id="CHEBI:29999"/>
        <dbReference type="ChEBI" id="CHEBI:30616"/>
        <dbReference type="ChEBI" id="CHEBI:83421"/>
        <dbReference type="ChEBI" id="CHEBI:456216"/>
        <dbReference type="EC" id="2.7.12.1"/>
    </reaction>
</comment>
<feature type="region of interest" description="Disordered" evidence="22">
    <location>
        <begin position="456"/>
        <end position="509"/>
    </location>
</feature>
<dbReference type="InterPro" id="IPR008271">
    <property type="entry name" value="Ser/Thr_kinase_AS"/>
</dbReference>
<keyword evidence="8 23" id="KW-0812">Transmembrane</keyword>
<keyword evidence="6" id="KW-0723">Serine/threonine-protein kinase</keyword>
<keyword evidence="14" id="KW-0539">Nucleus</keyword>
<dbReference type="FunFam" id="1.10.510.10:FF:000117">
    <property type="entry name" value="dual specificity tyrosine-phosphorylation-regulated kinase 1A isoform X1"/>
    <property type="match status" value="1"/>
</dbReference>
<dbReference type="PROSITE" id="PS00107">
    <property type="entry name" value="PROTEIN_KINASE_ATP"/>
    <property type="match status" value="1"/>
</dbReference>
<dbReference type="EC" id="2.7.12.1" evidence="5"/>
<dbReference type="InterPro" id="IPR018503">
    <property type="entry name" value="Tetraspanin_CS"/>
</dbReference>
<feature type="compositionally biased region" description="Polar residues" evidence="22">
    <location>
        <begin position="957"/>
        <end position="969"/>
    </location>
</feature>
<keyword evidence="10" id="KW-0418">Kinase</keyword>
<feature type="transmembrane region" description="Helical" evidence="23">
    <location>
        <begin position="1143"/>
        <end position="1166"/>
    </location>
</feature>
<dbReference type="GO" id="GO:0005634">
    <property type="term" value="C:nucleus"/>
    <property type="evidence" value="ECO:0000318"/>
    <property type="project" value="GO_Central"/>
</dbReference>
<accession>A0A2A6D1S1</accession>
<evidence type="ECO:0000256" key="17">
    <source>
        <dbReference type="ARBA" id="ARBA00051680"/>
    </source>
</evidence>
<accession>A0A8R1YM95</accession>
<dbReference type="PROSITE" id="PS50011">
    <property type="entry name" value="PROTEIN_KINASE_DOM"/>
    <property type="match status" value="1"/>
</dbReference>
<reference evidence="24" key="2">
    <citation type="submission" date="2022-06" db="UniProtKB">
        <authorList>
            <consortium name="EnsemblMetazoa"/>
        </authorList>
    </citation>
    <scope>IDENTIFICATION</scope>
    <source>
        <strain evidence="24">PS312</strain>
    </source>
</reference>
<dbReference type="Pfam" id="PF00335">
    <property type="entry name" value="Tetraspanin"/>
    <property type="match status" value="1"/>
</dbReference>
<comment type="catalytic activity">
    <reaction evidence="17">
        <text>L-tyrosyl-[protein] + ATP = O-phospho-L-tyrosyl-[protein] + ADP + H(+)</text>
        <dbReference type="Rhea" id="RHEA:10596"/>
        <dbReference type="Rhea" id="RHEA-COMP:10136"/>
        <dbReference type="Rhea" id="RHEA-COMP:20101"/>
        <dbReference type="ChEBI" id="CHEBI:15378"/>
        <dbReference type="ChEBI" id="CHEBI:30616"/>
        <dbReference type="ChEBI" id="CHEBI:46858"/>
        <dbReference type="ChEBI" id="CHEBI:61978"/>
        <dbReference type="ChEBI" id="CHEBI:456216"/>
        <dbReference type="EC" id="2.7.12.1"/>
    </reaction>
</comment>
<evidence type="ECO:0000256" key="7">
    <source>
        <dbReference type="ARBA" id="ARBA00022679"/>
    </source>
</evidence>
<feature type="region of interest" description="Disordered" evidence="22">
    <location>
        <begin position="865"/>
        <end position="890"/>
    </location>
</feature>
<dbReference type="GO" id="GO:0004712">
    <property type="term" value="F:protein serine/threonine/tyrosine kinase activity"/>
    <property type="evidence" value="ECO:0007669"/>
    <property type="project" value="UniProtKB-EC"/>
</dbReference>
<dbReference type="Gene3D" id="1.10.510.10">
    <property type="entry name" value="Transferase(Phosphotransferase) domain 1"/>
    <property type="match status" value="1"/>
</dbReference>
<evidence type="ECO:0000256" key="6">
    <source>
        <dbReference type="ARBA" id="ARBA00022527"/>
    </source>
</evidence>
<keyword evidence="12 23" id="KW-1133">Transmembrane helix</keyword>
<evidence type="ECO:0000256" key="23">
    <source>
        <dbReference type="SAM" id="Phobius"/>
    </source>
</evidence>
<evidence type="ECO:0000256" key="8">
    <source>
        <dbReference type="ARBA" id="ARBA00022692"/>
    </source>
</evidence>
<keyword evidence="11" id="KW-0067">ATP-binding</keyword>
<evidence type="ECO:0000256" key="16">
    <source>
        <dbReference type="ARBA" id="ARBA00049308"/>
    </source>
</evidence>
<comment type="function">
    <text evidence="18">Possible role in the function of olfactory neurons.</text>
</comment>
<feature type="transmembrane region" description="Helical" evidence="23">
    <location>
        <begin position="1055"/>
        <end position="1078"/>
    </location>
</feature>
<dbReference type="PROSITE" id="PS00108">
    <property type="entry name" value="PROTEIN_KINASE_ST"/>
    <property type="match status" value="1"/>
</dbReference>
<evidence type="ECO:0000256" key="10">
    <source>
        <dbReference type="ARBA" id="ARBA00022777"/>
    </source>
</evidence>
<dbReference type="PANTHER" id="PTHR24058:SF28">
    <property type="entry name" value="SERINE_THREONINE-PROTEIN KINASE MINIBRAIN"/>
    <property type="match status" value="1"/>
</dbReference>
<comment type="catalytic activity">
    <reaction evidence="16">
        <text>L-threonyl-[protein] + ATP = O-phospho-L-threonyl-[protein] + ADP + H(+)</text>
        <dbReference type="Rhea" id="RHEA:46608"/>
        <dbReference type="Rhea" id="RHEA-COMP:11060"/>
        <dbReference type="Rhea" id="RHEA-COMP:11605"/>
        <dbReference type="ChEBI" id="CHEBI:15378"/>
        <dbReference type="ChEBI" id="CHEBI:30013"/>
        <dbReference type="ChEBI" id="CHEBI:30616"/>
        <dbReference type="ChEBI" id="CHEBI:61977"/>
        <dbReference type="ChEBI" id="CHEBI:456216"/>
        <dbReference type="EC" id="2.7.12.1"/>
    </reaction>
</comment>
<evidence type="ECO:0000256" key="12">
    <source>
        <dbReference type="ARBA" id="ARBA00022989"/>
    </source>
</evidence>
<evidence type="ECO:0000256" key="21">
    <source>
        <dbReference type="ARBA" id="ARBA00081336"/>
    </source>
</evidence>
<dbReference type="GO" id="GO:0004674">
    <property type="term" value="F:protein serine/threonine kinase activity"/>
    <property type="evidence" value="ECO:0000318"/>
    <property type="project" value="GO_Central"/>
</dbReference>
<feature type="compositionally biased region" description="Polar residues" evidence="22">
    <location>
        <begin position="376"/>
        <end position="406"/>
    </location>
</feature>
<evidence type="ECO:0000256" key="2">
    <source>
        <dbReference type="ARBA" id="ARBA00004141"/>
    </source>
</evidence>
<evidence type="ECO:0000256" key="19">
    <source>
        <dbReference type="ARBA" id="ARBA00070594"/>
    </source>
</evidence>
<gene>
    <name evidence="24" type="primary">WBGene00110161</name>
</gene>
<proteinExistence type="inferred from homology"/>
<feature type="transmembrane region" description="Helical" evidence="23">
    <location>
        <begin position="1112"/>
        <end position="1137"/>
    </location>
</feature>
<dbReference type="EnsemblMetazoa" id="PPA20607.1">
    <property type="protein sequence ID" value="PPA20607.1"/>
    <property type="gene ID" value="WBGene00110161"/>
</dbReference>
<evidence type="ECO:0000256" key="1">
    <source>
        <dbReference type="ARBA" id="ARBA00004123"/>
    </source>
</evidence>
<evidence type="ECO:0000256" key="11">
    <source>
        <dbReference type="ARBA" id="ARBA00022840"/>
    </source>
</evidence>